<feature type="transmembrane region" description="Helical" evidence="1">
    <location>
        <begin position="58"/>
        <end position="82"/>
    </location>
</feature>
<feature type="transmembrane region" description="Helical" evidence="1">
    <location>
        <begin position="103"/>
        <end position="126"/>
    </location>
</feature>
<dbReference type="AlphaFoldDB" id="A0A9P7K6T9"/>
<keyword evidence="3" id="KW-1185">Reference proteome</keyword>
<sequence length="203" mass="22974">MSFIEKDPRTDSWLSGITNWWGAVEYCNLIIQAFIGDIGVAIGTKGDENTSRSKIEPYIISMLVLTLITNAISSSLIVYRIWSISKESSRYRTNPSQDPSPKAIRVTVEAGLLYTTTMVVMTTLYLLGHNAYVPITRVIVQIIGITFNLVIIRSIRRPEEVYMVPCIRTMVTTEIIVTRDVHTVSDSDHSRDVEKESVKKDDW</sequence>
<reference evidence="2" key="2">
    <citation type="submission" date="2021-10" db="EMBL/GenBank/DDBJ databases">
        <title>Phylogenomics reveals ancestral predisposition of the termite-cultivated fungus Termitomyces towards a domesticated lifestyle.</title>
        <authorList>
            <person name="Auxier B."/>
            <person name="Grum-Grzhimaylo A."/>
            <person name="Cardenas M.E."/>
            <person name="Lodge J.D."/>
            <person name="Laessoe T."/>
            <person name="Pedersen O."/>
            <person name="Smith M.E."/>
            <person name="Kuyper T.W."/>
            <person name="Franco-Molano E.A."/>
            <person name="Baroni T.J."/>
            <person name="Aanen D.K."/>
        </authorList>
    </citation>
    <scope>NUCLEOTIDE SEQUENCE</scope>
    <source>
        <strain evidence="2">D49</strain>
    </source>
</reference>
<protein>
    <submittedName>
        <fullName evidence="2">Uncharacterized protein</fullName>
    </submittedName>
</protein>
<keyword evidence="1" id="KW-0812">Transmembrane</keyword>
<evidence type="ECO:0000313" key="3">
    <source>
        <dbReference type="Proteomes" id="UP000717328"/>
    </source>
</evidence>
<name>A0A9P7K6T9_9AGAR</name>
<evidence type="ECO:0000313" key="2">
    <source>
        <dbReference type="EMBL" id="KAG5637111.1"/>
    </source>
</evidence>
<organism evidence="2 3">
    <name type="scientific">Sphagnurus paluster</name>
    <dbReference type="NCBI Taxonomy" id="117069"/>
    <lineage>
        <taxon>Eukaryota</taxon>
        <taxon>Fungi</taxon>
        <taxon>Dikarya</taxon>
        <taxon>Basidiomycota</taxon>
        <taxon>Agaricomycotina</taxon>
        <taxon>Agaricomycetes</taxon>
        <taxon>Agaricomycetidae</taxon>
        <taxon>Agaricales</taxon>
        <taxon>Tricholomatineae</taxon>
        <taxon>Lyophyllaceae</taxon>
        <taxon>Sphagnurus</taxon>
    </lineage>
</organism>
<proteinExistence type="predicted"/>
<gene>
    <name evidence="2" type="ORF">H0H81_005749</name>
</gene>
<evidence type="ECO:0000256" key="1">
    <source>
        <dbReference type="SAM" id="Phobius"/>
    </source>
</evidence>
<reference evidence="2" key="1">
    <citation type="submission" date="2021-02" db="EMBL/GenBank/DDBJ databases">
        <authorList>
            <person name="Nieuwenhuis M."/>
            <person name="Van De Peppel L.J.J."/>
        </authorList>
    </citation>
    <scope>NUCLEOTIDE SEQUENCE</scope>
    <source>
        <strain evidence="2">D49</strain>
    </source>
</reference>
<dbReference type="OrthoDB" id="3341077at2759"/>
<accession>A0A9P7K6T9</accession>
<dbReference type="EMBL" id="JABCKI010005860">
    <property type="protein sequence ID" value="KAG5637111.1"/>
    <property type="molecule type" value="Genomic_DNA"/>
</dbReference>
<feature type="transmembrane region" description="Helical" evidence="1">
    <location>
        <begin position="132"/>
        <end position="152"/>
    </location>
</feature>
<comment type="caution">
    <text evidence="2">The sequence shown here is derived from an EMBL/GenBank/DDBJ whole genome shotgun (WGS) entry which is preliminary data.</text>
</comment>
<keyword evidence="1" id="KW-0472">Membrane</keyword>
<keyword evidence="1" id="KW-1133">Transmembrane helix</keyword>
<dbReference type="Proteomes" id="UP000717328">
    <property type="component" value="Unassembled WGS sequence"/>
</dbReference>